<reference evidence="3" key="1">
    <citation type="submission" date="2017-02" db="EMBL/GenBank/DDBJ databases">
        <authorList>
            <person name="Daims H."/>
        </authorList>
    </citation>
    <scope>NUCLEOTIDE SEQUENCE [LARGE SCALE GENOMIC DNA]</scope>
</reference>
<keyword evidence="1" id="KW-0472">Membrane</keyword>
<dbReference type="Gene3D" id="3.40.50.2300">
    <property type="match status" value="2"/>
</dbReference>
<organism evidence="2 3">
    <name type="scientific">Crenothrix polyspora</name>
    <dbReference type="NCBI Taxonomy" id="360316"/>
    <lineage>
        <taxon>Bacteria</taxon>
        <taxon>Pseudomonadati</taxon>
        <taxon>Pseudomonadota</taxon>
        <taxon>Gammaproteobacteria</taxon>
        <taxon>Methylococcales</taxon>
        <taxon>Crenotrichaceae</taxon>
        <taxon>Crenothrix</taxon>
    </lineage>
</organism>
<sequence>MIRSMRVYFSMLVRIIIISQLVNVSWVYAKGNKQVVNIAYLTQQQKPPTILSNLDPFIDNKGEPGAELAIKDNDTTGQFTRQSFVLKKFVVPVEGSVVDIYTKSIAGKFDFVVLNLPAAQILEVADLPVAKQAMLFDVATSDDGLRNAQCRNQVVHILPSRAMRADALAQYMMKKRWKKWFLVVGTTPEDKLYADAIKRAAKRFGMELVAEKIWEHTYDARRTAQSDVAVFTQVDDYDVLVVADEQGQFGEYLDYRTWNPRPVIGTQGLVATAWHRTHEQWGAVQIQNRFKEAAGRWMEEQDYAAYLAVRAIGEAATRTKSNTLKDIKGYLLSESFALQGYKGVPLSFRSWDGQLRQPVLLAAPRSLVAVAPLEGFLHPKTELDTLGYDQPETLCKRSTE</sequence>
<gene>
    <name evidence="2" type="ORF">CRENPOLYSF2_160019</name>
</gene>
<dbReference type="CDD" id="cd06268">
    <property type="entry name" value="PBP1_ABC_transporter_LIVBP-like"/>
    <property type="match status" value="1"/>
</dbReference>
<dbReference type="AlphaFoldDB" id="A0A1R4H296"/>
<dbReference type="InterPro" id="IPR028082">
    <property type="entry name" value="Peripla_BP_I"/>
</dbReference>
<dbReference type="SUPFAM" id="SSF53822">
    <property type="entry name" value="Periplasmic binding protein-like I"/>
    <property type="match status" value="1"/>
</dbReference>
<keyword evidence="1" id="KW-0812">Transmembrane</keyword>
<dbReference type="InterPro" id="IPR022478">
    <property type="entry name" value="ABC_transptr_sub-bd_PQQ"/>
</dbReference>
<dbReference type="EMBL" id="FUKJ01000068">
    <property type="protein sequence ID" value="SJM90343.1"/>
    <property type="molecule type" value="Genomic_DNA"/>
</dbReference>
<keyword evidence="1" id="KW-1133">Transmembrane helix</keyword>
<dbReference type="Proteomes" id="UP000195442">
    <property type="component" value="Unassembled WGS sequence"/>
</dbReference>
<evidence type="ECO:0000313" key="2">
    <source>
        <dbReference type="EMBL" id="SJM90343.1"/>
    </source>
</evidence>
<keyword evidence="3" id="KW-1185">Reference proteome</keyword>
<protein>
    <submittedName>
        <fullName evidence="2">ABC transporter, substrate binding protein, PQQ-dependent alcohol dehydrogenase system</fullName>
    </submittedName>
</protein>
<name>A0A1R4H296_9GAMM</name>
<accession>A0A1R4H296</accession>
<evidence type="ECO:0000313" key="3">
    <source>
        <dbReference type="Proteomes" id="UP000195442"/>
    </source>
</evidence>
<dbReference type="PANTHER" id="PTHR30483:SF6">
    <property type="entry name" value="PERIPLASMIC BINDING PROTEIN OF ABC TRANSPORTER FOR NATURAL AMINO ACIDS"/>
    <property type="match status" value="1"/>
</dbReference>
<dbReference type="NCBIfam" id="TIGR03863">
    <property type="entry name" value="PQQ_ABC_bind"/>
    <property type="match status" value="1"/>
</dbReference>
<dbReference type="RefSeq" id="WP_256969466.1">
    <property type="nucleotide sequence ID" value="NZ_FUKJ01000068.1"/>
</dbReference>
<dbReference type="PANTHER" id="PTHR30483">
    <property type="entry name" value="LEUCINE-SPECIFIC-BINDING PROTEIN"/>
    <property type="match status" value="1"/>
</dbReference>
<feature type="transmembrane region" description="Helical" evidence="1">
    <location>
        <begin position="7"/>
        <end position="29"/>
    </location>
</feature>
<dbReference type="InterPro" id="IPR051010">
    <property type="entry name" value="BCAA_transport"/>
</dbReference>
<evidence type="ECO:0000256" key="1">
    <source>
        <dbReference type="SAM" id="Phobius"/>
    </source>
</evidence>
<proteinExistence type="predicted"/>